<dbReference type="EMBL" id="JARQZJ010000131">
    <property type="protein sequence ID" value="KAK9891877.1"/>
    <property type="molecule type" value="Genomic_DNA"/>
</dbReference>
<dbReference type="Proteomes" id="UP001431783">
    <property type="component" value="Unassembled WGS sequence"/>
</dbReference>
<reference evidence="1 2" key="1">
    <citation type="submission" date="2023-03" db="EMBL/GenBank/DDBJ databases">
        <title>Genome insight into feeding habits of ladybird beetles.</title>
        <authorList>
            <person name="Li H.-S."/>
            <person name="Huang Y.-H."/>
            <person name="Pang H."/>
        </authorList>
    </citation>
    <scope>NUCLEOTIDE SEQUENCE [LARGE SCALE GENOMIC DNA]</scope>
    <source>
        <strain evidence="1">SYSU_2023b</strain>
        <tissue evidence="1">Whole body</tissue>
    </source>
</reference>
<protein>
    <submittedName>
        <fullName evidence="1">Uncharacterized protein</fullName>
    </submittedName>
</protein>
<keyword evidence="2" id="KW-1185">Reference proteome</keyword>
<dbReference type="AlphaFoldDB" id="A0AAW1VFV2"/>
<evidence type="ECO:0000313" key="2">
    <source>
        <dbReference type="Proteomes" id="UP001431783"/>
    </source>
</evidence>
<name>A0AAW1VFV2_9CUCU</name>
<evidence type="ECO:0000313" key="1">
    <source>
        <dbReference type="EMBL" id="KAK9891877.1"/>
    </source>
</evidence>
<accession>A0AAW1VFV2</accession>
<gene>
    <name evidence="1" type="ORF">WA026_017363</name>
</gene>
<sequence>MEALAQIKQRFSSEDSLFDLLENALNLTKAQKFKVKDLTCVIKRFANIVTDEKNLNKEWNKHASLDFIELTISPEYCYNILKLTDSTGEPMFPNLKEIIMVLPFSNACMERVTKYAKNATTFEPSKTLAC</sequence>
<organism evidence="1 2">
    <name type="scientific">Henosepilachna vigintioctopunctata</name>
    <dbReference type="NCBI Taxonomy" id="420089"/>
    <lineage>
        <taxon>Eukaryota</taxon>
        <taxon>Metazoa</taxon>
        <taxon>Ecdysozoa</taxon>
        <taxon>Arthropoda</taxon>
        <taxon>Hexapoda</taxon>
        <taxon>Insecta</taxon>
        <taxon>Pterygota</taxon>
        <taxon>Neoptera</taxon>
        <taxon>Endopterygota</taxon>
        <taxon>Coleoptera</taxon>
        <taxon>Polyphaga</taxon>
        <taxon>Cucujiformia</taxon>
        <taxon>Coccinelloidea</taxon>
        <taxon>Coccinellidae</taxon>
        <taxon>Epilachninae</taxon>
        <taxon>Epilachnini</taxon>
        <taxon>Henosepilachna</taxon>
    </lineage>
</organism>
<proteinExistence type="predicted"/>
<comment type="caution">
    <text evidence="1">The sequence shown here is derived from an EMBL/GenBank/DDBJ whole genome shotgun (WGS) entry which is preliminary data.</text>
</comment>